<dbReference type="InterPro" id="IPR022536">
    <property type="entry name" value="EspC"/>
</dbReference>
<sequence>MSDHFQVVTDDLRTHAATIDSVRERFGAVLSAIDTVAQDDQAYGIICQFLPPILQNRQDEQKELTTLAQENLELLAQALNDTADEYDAVDEAVASDYRAIHDRI</sequence>
<comment type="caution">
    <text evidence="1">The sequence shown here is derived from an EMBL/GenBank/DDBJ whole genome shotgun (WGS) entry which is preliminary data.</text>
</comment>
<dbReference type="Proteomes" id="UP000477750">
    <property type="component" value="Unassembled WGS sequence"/>
</dbReference>
<reference evidence="1 2" key="1">
    <citation type="submission" date="2019-10" db="EMBL/GenBank/DDBJ databases">
        <title>Glycomyces albidus sp. nov., a novel actinomycete isolated from rhizosphere soil of wheat (Triticum aestivum L.).</title>
        <authorList>
            <person name="Qian L."/>
        </authorList>
    </citation>
    <scope>NUCLEOTIDE SEQUENCE [LARGE SCALE GENOMIC DNA]</scope>
    <source>
        <strain evidence="1 2">NEAU-7082</strain>
    </source>
</reference>
<evidence type="ECO:0000313" key="1">
    <source>
        <dbReference type="EMBL" id="MQM28234.1"/>
    </source>
</evidence>
<name>A0A6L5GEV1_9ACTN</name>
<keyword evidence="2" id="KW-1185">Reference proteome</keyword>
<proteinExistence type="predicted"/>
<evidence type="ECO:0008006" key="3">
    <source>
        <dbReference type="Google" id="ProtNLM"/>
    </source>
</evidence>
<organism evidence="1 2">
    <name type="scientific">Glycomyces albidus</name>
    <dbReference type="NCBI Taxonomy" id="2656774"/>
    <lineage>
        <taxon>Bacteria</taxon>
        <taxon>Bacillati</taxon>
        <taxon>Actinomycetota</taxon>
        <taxon>Actinomycetes</taxon>
        <taxon>Glycomycetales</taxon>
        <taxon>Glycomycetaceae</taxon>
        <taxon>Glycomyces</taxon>
    </lineage>
</organism>
<accession>A0A6L5GEV1</accession>
<dbReference type="AlphaFoldDB" id="A0A6L5GEV1"/>
<evidence type="ECO:0000313" key="2">
    <source>
        <dbReference type="Proteomes" id="UP000477750"/>
    </source>
</evidence>
<gene>
    <name evidence="1" type="ORF">GFD30_22100</name>
</gene>
<dbReference type="EMBL" id="WIAO01000038">
    <property type="protein sequence ID" value="MQM28234.1"/>
    <property type="molecule type" value="Genomic_DNA"/>
</dbReference>
<dbReference type="GO" id="GO:0009306">
    <property type="term" value="P:protein secretion"/>
    <property type="evidence" value="ECO:0007669"/>
    <property type="project" value="InterPro"/>
</dbReference>
<dbReference type="RefSeq" id="WP_153027339.1">
    <property type="nucleotide sequence ID" value="NZ_WIAO01000038.1"/>
</dbReference>
<dbReference type="Pfam" id="PF10824">
    <property type="entry name" value="T7SS_ESX_EspC"/>
    <property type="match status" value="1"/>
</dbReference>
<protein>
    <recommendedName>
        <fullName evidence="3">ESX-1 secretion-associated protein</fullName>
    </recommendedName>
</protein>